<dbReference type="EMBL" id="BGPR01000021">
    <property type="protein sequence ID" value="GBL80288.1"/>
    <property type="molecule type" value="Genomic_DNA"/>
</dbReference>
<dbReference type="Proteomes" id="UP000499080">
    <property type="component" value="Unassembled WGS sequence"/>
</dbReference>
<name>A0A4Y2AKK5_ARAVE</name>
<evidence type="ECO:0000256" key="1">
    <source>
        <dbReference type="SAM" id="MobiDB-lite"/>
    </source>
</evidence>
<feature type="compositionally biased region" description="Polar residues" evidence="1">
    <location>
        <begin position="48"/>
        <end position="58"/>
    </location>
</feature>
<feature type="region of interest" description="Disordered" evidence="1">
    <location>
        <begin position="1"/>
        <end position="30"/>
    </location>
</feature>
<keyword evidence="3" id="KW-1185">Reference proteome</keyword>
<proteinExistence type="predicted"/>
<reference evidence="2 3" key="1">
    <citation type="journal article" date="2019" name="Sci. Rep.">
        <title>Orb-weaving spider Araneus ventricosus genome elucidates the spidroin gene catalogue.</title>
        <authorList>
            <person name="Kono N."/>
            <person name="Nakamura H."/>
            <person name="Ohtoshi R."/>
            <person name="Moran D.A.P."/>
            <person name="Shinohara A."/>
            <person name="Yoshida Y."/>
            <person name="Fujiwara M."/>
            <person name="Mori M."/>
            <person name="Tomita M."/>
            <person name="Arakawa K."/>
        </authorList>
    </citation>
    <scope>NUCLEOTIDE SEQUENCE [LARGE SCALE GENOMIC DNA]</scope>
</reference>
<sequence>MTRTTTELAPSPNFLITPMGERFSPTDNSTCNRHRNIVDLQWNRVSSLEPSAPETETLSYGGYEVEETSEDTP</sequence>
<dbReference type="AlphaFoldDB" id="A0A4Y2AKK5"/>
<evidence type="ECO:0000313" key="3">
    <source>
        <dbReference type="Proteomes" id="UP000499080"/>
    </source>
</evidence>
<gene>
    <name evidence="2" type="ORF">AVEN_92214_1</name>
</gene>
<feature type="region of interest" description="Disordered" evidence="1">
    <location>
        <begin position="48"/>
        <end position="73"/>
    </location>
</feature>
<evidence type="ECO:0000313" key="2">
    <source>
        <dbReference type="EMBL" id="GBL80288.1"/>
    </source>
</evidence>
<protein>
    <submittedName>
        <fullName evidence="2">Uncharacterized protein</fullName>
    </submittedName>
</protein>
<comment type="caution">
    <text evidence="2">The sequence shown here is derived from an EMBL/GenBank/DDBJ whole genome shotgun (WGS) entry which is preliminary data.</text>
</comment>
<accession>A0A4Y2AKK5</accession>
<organism evidence="2 3">
    <name type="scientific">Araneus ventricosus</name>
    <name type="common">Orbweaver spider</name>
    <name type="synonym">Epeira ventricosa</name>
    <dbReference type="NCBI Taxonomy" id="182803"/>
    <lineage>
        <taxon>Eukaryota</taxon>
        <taxon>Metazoa</taxon>
        <taxon>Ecdysozoa</taxon>
        <taxon>Arthropoda</taxon>
        <taxon>Chelicerata</taxon>
        <taxon>Arachnida</taxon>
        <taxon>Araneae</taxon>
        <taxon>Araneomorphae</taxon>
        <taxon>Entelegynae</taxon>
        <taxon>Araneoidea</taxon>
        <taxon>Araneidae</taxon>
        <taxon>Araneus</taxon>
    </lineage>
</organism>
<feature type="compositionally biased region" description="Acidic residues" evidence="1">
    <location>
        <begin position="64"/>
        <end position="73"/>
    </location>
</feature>